<protein>
    <recommendedName>
        <fullName evidence="2">Cdc42 effector-like domain-containing protein</fullName>
    </recommendedName>
</protein>
<gene>
    <name evidence="3" type="ORF">P7K49_033911</name>
</gene>
<reference evidence="3 4" key="1">
    <citation type="submission" date="2023-05" db="EMBL/GenBank/DDBJ databases">
        <title>B98-5 Cell Line De Novo Hybrid Assembly: An Optical Mapping Approach.</title>
        <authorList>
            <person name="Kananen K."/>
            <person name="Auerbach J.A."/>
            <person name="Kautto E."/>
            <person name="Blachly J.S."/>
        </authorList>
    </citation>
    <scope>NUCLEOTIDE SEQUENCE [LARGE SCALE GENOMIC DNA]</scope>
    <source>
        <strain evidence="3">B95-8</strain>
        <tissue evidence="3">Cell line</tissue>
    </source>
</reference>
<accession>A0ABQ9TT93</accession>
<name>A0ABQ9TT93_SAGOE</name>
<dbReference type="PANTHER" id="PTHR15344:SF3">
    <property type="entry name" value="CDC42 EFFECTOR PROTEIN 3"/>
    <property type="match status" value="1"/>
</dbReference>
<feature type="domain" description="Cdc42 effector-like" evidence="2">
    <location>
        <begin position="53"/>
        <end position="194"/>
    </location>
</feature>
<evidence type="ECO:0000256" key="1">
    <source>
        <dbReference type="SAM" id="MobiDB-lite"/>
    </source>
</evidence>
<organism evidence="3 4">
    <name type="scientific">Saguinus oedipus</name>
    <name type="common">Cotton-top tamarin</name>
    <name type="synonym">Oedipomidas oedipus</name>
    <dbReference type="NCBI Taxonomy" id="9490"/>
    <lineage>
        <taxon>Eukaryota</taxon>
        <taxon>Metazoa</taxon>
        <taxon>Chordata</taxon>
        <taxon>Craniata</taxon>
        <taxon>Vertebrata</taxon>
        <taxon>Euteleostomi</taxon>
        <taxon>Mammalia</taxon>
        <taxon>Eutheria</taxon>
        <taxon>Euarchontoglires</taxon>
        <taxon>Primates</taxon>
        <taxon>Haplorrhini</taxon>
        <taxon>Platyrrhini</taxon>
        <taxon>Cebidae</taxon>
        <taxon>Callitrichinae</taxon>
        <taxon>Saguinus</taxon>
    </lineage>
</organism>
<evidence type="ECO:0000313" key="3">
    <source>
        <dbReference type="EMBL" id="KAK2088004.1"/>
    </source>
</evidence>
<keyword evidence="4" id="KW-1185">Reference proteome</keyword>
<proteinExistence type="predicted"/>
<feature type="region of interest" description="Disordered" evidence="1">
    <location>
        <begin position="105"/>
        <end position="162"/>
    </location>
</feature>
<dbReference type="PANTHER" id="PTHR15344">
    <property type="entry name" value="CDC42 EFFECTOR PROTEIN BORG"/>
    <property type="match status" value="1"/>
</dbReference>
<dbReference type="InterPro" id="IPR029273">
    <property type="entry name" value="Cdc42_effect-like"/>
</dbReference>
<dbReference type="Pfam" id="PF14957">
    <property type="entry name" value="BORG_CEP"/>
    <property type="match status" value="1"/>
</dbReference>
<sequence length="195" mass="21238">MSLEIISFLQGKYLLLPGNQEKAYLSQFPGHNKFFGANSTSDSVFTKTPSPPVLKNAISLATTGGSQAFMLPLLSPVTFNSKQESFGPAKQPRLSCEPIMEGKAQEKRITSWSSSGSASQPSQDRDSHSSSLSEQYPAWTAKDMFDHPTPRGTLIKGKTKSEQSLSDLTGSLLSLQLDLRPSLLDEVLNVTDKNK</sequence>
<feature type="compositionally biased region" description="Low complexity" evidence="1">
    <location>
        <begin position="111"/>
        <end position="122"/>
    </location>
</feature>
<dbReference type="Proteomes" id="UP001266305">
    <property type="component" value="Unassembled WGS sequence"/>
</dbReference>
<dbReference type="EMBL" id="JASSZA010000019">
    <property type="protein sequence ID" value="KAK2088004.1"/>
    <property type="molecule type" value="Genomic_DNA"/>
</dbReference>
<comment type="caution">
    <text evidence="3">The sequence shown here is derived from an EMBL/GenBank/DDBJ whole genome shotgun (WGS) entry which is preliminary data.</text>
</comment>
<dbReference type="InterPro" id="IPR051296">
    <property type="entry name" value="Cdc42_Effector_BORG/CEP"/>
</dbReference>
<evidence type="ECO:0000313" key="4">
    <source>
        <dbReference type="Proteomes" id="UP001266305"/>
    </source>
</evidence>
<evidence type="ECO:0000259" key="2">
    <source>
        <dbReference type="Pfam" id="PF14957"/>
    </source>
</evidence>